<protein>
    <submittedName>
        <fullName evidence="2">Uncharacterized protein</fullName>
    </submittedName>
</protein>
<dbReference type="EMBL" id="CP031222">
    <property type="protein sequence ID" value="AXI03296.1"/>
    <property type="molecule type" value="Genomic_DNA"/>
</dbReference>
<dbReference type="Proteomes" id="UP000253940">
    <property type="component" value="Chromosome"/>
</dbReference>
<organism evidence="2 3">
    <name type="scientific">Aquirhabdus parva</name>
    <dbReference type="NCBI Taxonomy" id="2283318"/>
    <lineage>
        <taxon>Bacteria</taxon>
        <taxon>Pseudomonadati</taxon>
        <taxon>Pseudomonadota</taxon>
        <taxon>Gammaproteobacteria</taxon>
        <taxon>Moraxellales</taxon>
        <taxon>Moraxellaceae</taxon>
        <taxon>Aquirhabdus</taxon>
    </lineage>
</organism>
<accession>A0A345P7N7</accession>
<gene>
    <name evidence="2" type="ORF">HYN46_10860</name>
</gene>
<keyword evidence="1" id="KW-1133">Transmembrane helix</keyword>
<dbReference type="KEGG" id="mbah:HYN46_10860"/>
<keyword evidence="1" id="KW-0472">Membrane</keyword>
<keyword evidence="3" id="KW-1185">Reference proteome</keyword>
<dbReference type="AlphaFoldDB" id="A0A345P7N7"/>
<reference evidence="2 3" key="1">
    <citation type="submission" date="2018-07" db="EMBL/GenBank/DDBJ databases">
        <title>Genome sequencing of Moraxellaceae gen. HYN0046.</title>
        <authorList>
            <person name="Kim M."/>
            <person name="Yi H."/>
        </authorList>
    </citation>
    <scope>NUCLEOTIDE SEQUENCE [LARGE SCALE GENOMIC DNA]</scope>
    <source>
        <strain evidence="2 3">HYN0046</strain>
    </source>
</reference>
<sequence length="168" mass="18914">MSKSYVVSLAAILFLVSIAIANFASVSMSMIIHFLCPVSLVIIMTVGAFLYFYGEEFSIQGVVGILSVGFGFLWFMSRELWESWARGGDLAWQNFAGLRPLKAVLPEPLAVHPFVFDQSYILLWYGLGVGLIMYGGYLMYRGYHPMVQVSKLPQPSNRISQRTKRRSI</sequence>
<keyword evidence="1" id="KW-0812">Transmembrane</keyword>
<evidence type="ECO:0000256" key="1">
    <source>
        <dbReference type="SAM" id="Phobius"/>
    </source>
</evidence>
<feature type="transmembrane region" description="Helical" evidence="1">
    <location>
        <begin position="121"/>
        <end position="140"/>
    </location>
</feature>
<evidence type="ECO:0000313" key="2">
    <source>
        <dbReference type="EMBL" id="AXI03296.1"/>
    </source>
</evidence>
<evidence type="ECO:0000313" key="3">
    <source>
        <dbReference type="Proteomes" id="UP000253940"/>
    </source>
</evidence>
<dbReference type="RefSeq" id="WP_114899405.1">
    <property type="nucleotide sequence ID" value="NZ_CP031222.1"/>
</dbReference>
<feature type="transmembrane region" description="Helical" evidence="1">
    <location>
        <begin position="59"/>
        <end position="77"/>
    </location>
</feature>
<name>A0A345P7N7_9GAMM</name>
<proteinExistence type="predicted"/>
<feature type="transmembrane region" description="Helical" evidence="1">
    <location>
        <begin position="31"/>
        <end position="52"/>
    </location>
</feature>